<proteinExistence type="predicted"/>
<feature type="compositionally biased region" description="Basic and acidic residues" evidence="1">
    <location>
        <begin position="62"/>
        <end position="75"/>
    </location>
</feature>
<gene>
    <name evidence="2" type="ORF">RUM44_003626</name>
</gene>
<sequence>MVMVGRRCQGKCEYLTLSGTTAVMKVNGGEVLLCSDRSHGGGTERSLRRQGNALRTETPRVSIDEKTSEKPRDGEYYTGSSFSERWRKQEGREKIIK</sequence>
<dbReference type="EMBL" id="JAWJWF010000049">
    <property type="protein sequence ID" value="KAK6619244.1"/>
    <property type="molecule type" value="Genomic_DNA"/>
</dbReference>
<keyword evidence="3" id="KW-1185">Reference proteome</keyword>
<evidence type="ECO:0000313" key="2">
    <source>
        <dbReference type="EMBL" id="KAK6619244.1"/>
    </source>
</evidence>
<organism evidence="2 3">
    <name type="scientific">Polyplax serrata</name>
    <name type="common">Common mouse louse</name>
    <dbReference type="NCBI Taxonomy" id="468196"/>
    <lineage>
        <taxon>Eukaryota</taxon>
        <taxon>Metazoa</taxon>
        <taxon>Ecdysozoa</taxon>
        <taxon>Arthropoda</taxon>
        <taxon>Hexapoda</taxon>
        <taxon>Insecta</taxon>
        <taxon>Pterygota</taxon>
        <taxon>Neoptera</taxon>
        <taxon>Paraneoptera</taxon>
        <taxon>Psocodea</taxon>
        <taxon>Troctomorpha</taxon>
        <taxon>Phthiraptera</taxon>
        <taxon>Anoplura</taxon>
        <taxon>Polyplacidae</taxon>
        <taxon>Polyplax</taxon>
    </lineage>
</organism>
<name>A0ABR1AGZ3_POLSC</name>
<comment type="caution">
    <text evidence="2">The sequence shown here is derived from an EMBL/GenBank/DDBJ whole genome shotgun (WGS) entry which is preliminary data.</text>
</comment>
<accession>A0ABR1AGZ3</accession>
<evidence type="ECO:0000256" key="1">
    <source>
        <dbReference type="SAM" id="MobiDB-lite"/>
    </source>
</evidence>
<feature type="region of interest" description="Disordered" evidence="1">
    <location>
        <begin position="37"/>
        <end position="83"/>
    </location>
</feature>
<reference evidence="2 3" key="1">
    <citation type="submission" date="2023-09" db="EMBL/GenBank/DDBJ databases">
        <title>Genomes of two closely related lineages of the louse Polyplax serrata with different host specificities.</title>
        <authorList>
            <person name="Martinu J."/>
            <person name="Tarabai H."/>
            <person name="Stefka J."/>
            <person name="Hypsa V."/>
        </authorList>
    </citation>
    <scope>NUCLEOTIDE SEQUENCE [LARGE SCALE GENOMIC DNA]</scope>
    <source>
        <strain evidence="2">98ZLc_SE</strain>
    </source>
</reference>
<protein>
    <submittedName>
        <fullName evidence="2">Uncharacterized protein</fullName>
    </submittedName>
</protein>
<evidence type="ECO:0000313" key="3">
    <source>
        <dbReference type="Proteomes" id="UP001359485"/>
    </source>
</evidence>
<dbReference type="Proteomes" id="UP001359485">
    <property type="component" value="Unassembled WGS sequence"/>
</dbReference>